<dbReference type="Proteomes" id="UP000663829">
    <property type="component" value="Unassembled WGS sequence"/>
</dbReference>
<name>A0A813YMW0_9BILA</name>
<feature type="region of interest" description="Disordered" evidence="4">
    <location>
        <begin position="237"/>
        <end position="266"/>
    </location>
</feature>
<evidence type="ECO:0000256" key="4">
    <source>
        <dbReference type="SAM" id="MobiDB-lite"/>
    </source>
</evidence>
<feature type="compositionally biased region" description="Low complexity" evidence="4">
    <location>
        <begin position="351"/>
        <end position="376"/>
    </location>
</feature>
<dbReference type="Proteomes" id="UP000677228">
    <property type="component" value="Unassembled WGS sequence"/>
</dbReference>
<feature type="region of interest" description="Disordered" evidence="4">
    <location>
        <begin position="289"/>
        <end position="387"/>
    </location>
</feature>
<evidence type="ECO:0000256" key="1">
    <source>
        <dbReference type="ARBA" id="ARBA00004496"/>
    </source>
</evidence>
<dbReference type="Pfam" id="PF06058">
    <property type="entry name" value="DCP1"/>
    <property type="match status" value="1"/>
</dbReference>
<evidence type="ECO:0000313" key="9">
    <source>
        <dbReference type="Proteomes" id="UP000663829"/>
    </source>
</evidence>
<gene>
    <name evidence="5" type="ORF">GPM918_LOCUS7887</name>
    <name evidence="6" type="ORF">OVA965_LOCUS23348</name>
    <name evidence="7" type="ORF">SRO942_LOCUS7887</name>
    <name evidence="8" type="ORF">TMI583_LOCUS24067</name>
</gene>
<protein>
    <submittedName>
        <fullName evidence="5">Uncharacterized protein</fullName>
    </submittedName>
</protein>
<dbReference type="EMBL" id="CAJOBC010001322">
    <property type="protein sequence ID" value="CAF3671608.1"/>
    <property type="molecule type" value="Genomic_DNA"/>
</dbReference>
<evidence type="ECO:0000313" key="6">
    <source>
        <dbReference type="EMBL" id="CAF1187076.1"/>
    </source>
</evidence>
<dbReference type="OrthoDB" id="9999469at2759"/>
<dbReference type="EMBL" id="CAJOBA010035096">
    <property type="protein sequence ID" value="CAF3998142.1"/>
    <property type="molecule type" value="Genomic_DNA"/>
</dbReference>
<dbReference type="Proteomes" id="UP000682733">
    <property type="component" value="Unassembled WGS sequence"/>
</dbReference>
<comment type="similarity">
    <text evidence="2">Belongs to the DCP1 family.</text>
</comment>
<evidence type="ECO:0000313" key="5">
    <source>
        <dbReference type="EMBL" id="CAF0886461.1"/>
    </source>
</evidence>
<dbReference type="InterPro" id="IPR010334">
    <property type="entry name" value="Dcp1"/>
</dbReference>
<evidence type="ECO:0000256" key="3">
    <source>
        <dbReference type="ARBA" id="ARBA00022490"/>
    </source>
</evidence>
<evidence type="ECO:0000313" key="7">
    <source>
        <dbReference type="EMBL" id="CAF3671608.1"/>
    </source>
</evidence>
<feature type="compositionally biased region" description="Polar residues" evidence="4">
    <location>
        <begin position="341"/>
        <end position="350"/>
    </location>
</feature>
<organism evidence="5 9">
    <name type="scientific">Didymodactylos carnosus</name>
    <dbReference type="NCBI Taxonomy" id="1234261"/>
    <lineage>
        <taxon>Eukaryota</taxon>
        <taxon>Metazoa</taxon>
        <taxon>Spiralia</taxon>
        <taxon>Gnathifera</taxon>
        <taxon>Rotifera</taxon>
        <taxon>Eurotatoria</taxon>
        <taxon>Bdelloidea</taxon>
        <taxon>Philodinida</taxon>
        <taxon>Philodinidae</taxon>
        <taxon>Didymodactylos</taxon>
    </lineage>
</organism>
<dbReference type="EMBL" id="CAJNOK010013565">
    <property type="protein sequence ID" value="CAF1187076.1"/>
    <property type="molecule type" value="Genomic_DNA"/>
</dbReference>
<dbReference type="GO" id="GO:0000290">
    <property type="term" value="P:deadenylation-dependent decapping of nuclear-transcribed mRNA"/>
    <property type="evidence" value="ECO:0007669"/>
    <property type="project" value="InterPro"/>
</dbReference>
<dbReference type="EMBL" id="CAJNOQ010001322">
    <property type="protein sequence ID" value="CAF0886461.1"/>
    <property type="molecule type" value="Genomic_DNA"/>
</dbReference>
<evidence type="ECO:0000313" key="8">
    <source>
        <dbReference type="EMBL" id="CAF3998142.1"/>
    </source>
</evidence>
<comment type="caution">
    <text evidence="5">The sequence shown here is derived from an EMBL/GenBank/DDBJ whole genome shotgun (WGS) entry which is preliminary data.</text>
</comment>
<evidence type="ECO:0000256" key="2">
    <source>
        <dbReference type="ARBA" id="ARBA00008778"/>
    </source>
</evidence>
<reference evidence="5" key="1">
    <citation type="submission" date="2021-02" db="EMBL/GenBank/DDBJ databases">
        <authorList>
            <person name="Nowell W R."/>
        </authorList>
    </citation>
    <scope>NUCLEOTIDE SEQUENCE</scope>
</reference>
<accession>A0A813YMW0</accession>
<dbReference type="GO" id="GO:0008047">
    <property type="term" value="F:enzyme activator activity"/>
    <property type="evidence" value="ECO:0007669"/>
    <property type="project" value="InterPro"/>
</dbReference>
<sequence>MLDDKLVPTNPSTIVRPITLPNPYHPVNTAAQAVKSSTQTHTDLLILLRKYDSDAVRPFDFITHVKLFTFNSVELRWEHTAQIEGTFFAYERYQREQPSLTNVIPAPRIVFAFGIINNDNSFIQIITQDMTQHINKTFLFYEVARSDKREVYCLHFVNENDCQRAHTFLINCNNITRHQQAQQQQQQQHPVLSQPFNQQFPVLPQQRPPFYPMMADPNFGSPYPLVTRWPPQFNGHILPHPTFQNTGSVQSPAHNLSDSTNWPILPPASLAIQPKQEQHQHQINNSTLTASVPFPHTQPNRAYPPTNRHFNHPHPEQSPPTLTAPSNNKQHFVEQEKSIEQLPSSSTKPPNSIDSIQSKNIQSSSSSLPSSPVLNSTHNSNGNSDSVEDASLQLKRLLNIRGQVEFNENNPINETECIASSTVKTTNHDFLTESAQNHIGLLSKTGYFHDEKVRQQQNQSSTVSLLPPSAFESVPTKSVTPALTLAGPGAIGAERSTRNGNLVPFLYHQQRAQSVIPHSSTTSTNESFFLPQQRPIAHTIKCSQCGNHSSTYCEPPIQSGPLKKEDFRHIFINLIQNDEHFFNIIYQACTVYPSTSPSQ</sequence>
<feature type="compositionally biased region" description="Polar residues" evidence="4">
    <location>
        <begin position="242"/>
        <end position="262"/>
    </location>
</feature>
<keyword evidence="3" id="KW-0963">Cytoplasm</keyword>
<dbReference type="InterPro" id="IPR011993">
    <property type="entry name" value="PH-like_dom_sf"/>
</dbReference>
<proteinExistence type="inferred from homology"/>
<comment type="subcellular location">
    <subcellularLocation>
        <location evidence="1">Cytoplasm</location>
    </subcellularLocation>
</comment>
<dbReference type="Gene3D" id="2.30.29.30">
    <property type="entry name" value="Pleckstrin-homology domain (PH domain)/Phosphotyrosine-binding domain (PTB)"/>
    <property type="match status" value="1"/>
</dbReference>
<dbReference type="GO" id="GO:0005737">
    <property type="term" value="C:cytoplasm"/>
    <property type="evidence" value="ECO:0007669"/>
    <property type="project" value="UniProtKB-SubCell"/>
</dbReference>
<keyword evidence="9" id="KW-1185">Reference proteome</keyword>
<dbReference type="SUPFAM" id="SSF50729">
    <property type="entry name" value="PH domain-like"/>
    <property type="match status" value="1"/>
</dbReference>
<feature type="compositionally biased region" description="Polar residues" evidence="4">
    <location>
        <begin position="319"/>
        <end position="330"/>
    </location>
</feature>
<dbReference type="AlphaFoldDB" id="A0A813YMW0"/>
<dbReference type="Proteomes" id="UP000681722">
    <property type="component" value="Unassembled WGS sequence"/>
</dbReference>